<evidence type="ECO:0000313" key="3">
    <source>
        <dbReference type="Proteomes" id="UP000305883"/>
    </source>
</evidence>
<evidence type="ECO:0000256" key="1">
    <source>
        <dbReference type="SAM" id="SignalP"/>
    </source>
</evidence>
<proteinExistence type="predicted"/>
<protein>
    <submittedName>
        <fullName evidence="2">Uncharacterized protein</fullName>
    </submittedName>
</protein>
<dbReference type="EMBL" id="MWPZ01000005">
    <property type="protein sequence ID" value="TIC97236.1"/>
    <property type="molecule type" value="Genomic_DNA"/>
</dbReference>
<gene>
    <name evidence="2" type="ORF">CH35J_007295</name>
</gene>
<dbReference type="Proteomes" id="UP000305883">
    <property type="component" value="Unassembled WGS sequence"/>
</dbReference>
<keyword evidence="1" id="KW-0732">Signal</keyword>
<reference evidence="2 3" key="1">
    <citation type="journal article" date="2019" name="Genome Biol. Evol.">
        <title>Genomic Plasticity Mediated by Transposable Elements in the Plant Pathogenic Fungus Colletotrichum higginsianum.</title>
        <authorList>
            <person name="Tsushima A."/>
            <person name="Gan P."/>
            <person name="Kumakura N."/>
            <person name="Narusaka M."/>
            <person name="Takano Y."/>
            <person name="Narusaka Y."/>
            <person name="Shirasu K."/>
        </authorList>
    </citation>
    <scope>NUCLEOTIDE SEQUENCE [LARGE SCALE GENOMIC DNA]</scope>
    <source>
        <strain evidence="2 3">MAFF305635-RFP</strain>
    </source>
</reference>
<sequence>MKSLAVVAVALLGLASAVNVEICKLQTKGDCVTIDVNGCTNFPGGWNDQVSSVDTGAATCTFYEHGSCGGGAWTTSGRQNTVPTNWNDKFSSVRC</sequence>
<comment type="caution">
    <text evidence="2">The sequence shown here is derived from an EMBL/GenBank/DDBJ whole genome shotgun (WGS) entry which is preliminary data.</text>
</comment>
<feature type="signal peptide" evidence="1">
    <location>
        <begin position="1"/>
        <end position="17"/>
    </location>
</feature>
<feature type="chain" id="PRO_5020788486" evidence="1">
    <location>
        <begin position="18"/>
        <end position="95"/>
    </location>
</feature>
<dbReference type="SUPFAM" id="SSF49695">
    <property type="entry name" value="gamma-Crystallin-like"/>
    <property type="match status" value="1"/>
</dbReference>
<name>A0A4T0VXQ4_9PEZI</name>
<dbReference type="AlphaFoldDB" id="A0A4T0VXQ4"/>
<dbReference type="Gene3D" id="2.60.20.10">
    <property type="entry name" value="Crystallins"/>
    <property type="match status" value="1"/>
</dbReference>
<accession>A0A4T0VXQ4</accession>
<organism evidence="2 3">
    <name type="scientific">Colletotrichum higginsianum</name>
    <dbReference type="NCBI Taxonomy" id="80884"/>
    <lineage>
        <taxon>Eukaryota</taxon>
        <taxon>Fungi</taxon>
        <taxon>Dikarya</taxon>
        <taxon>Ascomycota</taxon>
        <taxon>Pezizomycotina</taxon>
        <taxon>Sordariomycetes</taxon>
        <taxon>Hypocreomycetidae</taxon>
        <taxon>Glomerellales</taxon>
        <taxon>Glomerellaceae</taxon>
        <taxon>Colletotrichum</taxon>
        <taxon>Colletotrichum destructivum species complex</taxon>
    </lineage>
</organism>
<evidence type="ECO:0000313" key="2">
    <source>
        <dbReference type="EMBL" id="TIC97236.1"/>
    </source>
</evidence>
<dbReference type="InterPro" id="IPR011024">
    <property type="entry name" value="G_crystallin-like"/>
</dbReference>
<dbReference type="OrthoDB" id="5401396at2759"/>